<dbReference type="AlphaFoldDB" id="A0A4U8QCU5"/>
<dbReference type="Gene3D" id="1.10.10.60">
    <property type="entry name" value="Homeodomain-like"/>
    <property type="match status" value="2"/>
</dbReference>
<reference evidence="9 10" key="1">
    <citation type="journal article" date="2019" name="Anaerobe">
        <title>Detection of Robinsoniella peoriensis in multiple bone samples of a trauma patient.</title>
        <authorList>
            <person name="Schrottner P."/>
            <person name="Hartwich K."/>
            <person name="Bunk B."/>
            <person name="Schober I."/>
            <person name="Helbig S."/>
            <person name="Rudolph W.W."/>
            <person name="Gunzer F."/>
        </authorList>
    </citation>
    <scope>NUCLEOTIDE SEQUENCE [LARGE SCALE GENOMIC DNA]</scope>
    <source>
        <strain evidence="9 10">DSM 106044</strain>
    </source>
</reference>
<evidence type="ECO:0000256" key="1">
    <source>
        <dbReference type="ARBA" id="ARBA00018672"/>
    </source>
</evidence>
<dbReference type="GO" id="GO:0003700">
    <property type="term" value="F:DNA-binding transcription factor activity"/>
    <property type="evidence" value="ECO:0007669"/>
    <property type="project" value="InterPro"/>
</dbReference>
<dbReference type="Gene3D" id="3.40.50.2300">
    <property type="match status" value="1"/>
</dbReference>
<dbReference type="PANTHER" id="PTHR43280">
    <property type="entry name" value="ARAC-FAMILY TRANSCRIPTIONAL REGULATOR"/>
    <property type="match status" value="1"/>
</dbReference>
<accession>A0A4U8QCU5</accession>
<keyword evidence="2" id="KW-0805">Transcription regulation</keyword>
<keyword evidence="4" id="KW-0804">Transcription</keyword>
<dbReference type="InterPro" id="IPR018062">
    <property type="entry name" value="HTH_AraC-typ_CS"/>
</dbReference>
<dbReference type="PROSITE" id="PS01124">
    <property type="entry name" value="HTH_ARAC_FAMILY_2"/>
    <property type="match status" value="1"/>
</dbReference>
<feature type="domain" description="HTH araC/xylS-type" evidence="7">
    <location>
        <begin position="428"/>
        <end position="526"/>
    </location>
</feature>
<dbReference type="SMART" id="SM00448">
    <property type="entry name" value="REC"/>
    <property type="match status" value="1"/>
</dbReference>
<evidence type="ECO:0000256" key="5">
    <source>
        <dbReference type="ARBA" id="ARBA00024867"/>
    </source>
</evidence>
<dbReference type="GO" id="GO:0043565">
    <property type="term" value="F:sequence-specific DNA binding"/>
    <property type="evidence" value="ECO:0007669"/>
    <property type="project" value="InterPro"/>
</dbReference>
<keyword evidence="6" id="KW-0597">Phosphoprotein</keyword>
<dbReference type="Pfam" id="PF00072">
    <property type="entry name" value="Response_reg"/>
    <property type="match status" value="1"/>
</dbReference>
<dbReference type="InterPro" id="IPR001789">
    <property type="entry name" value="Sig_transdc_resp-reg_receiver"/>
</dbReference>
<evidence type="ECO:0000313" key="10">
    <source>
        <dbReference type="Proteomes" id="UP000306509"/>
    </source>
</evidence>
<comment type="caution">
    <text evidence="9">The sequence shown here is derived from an EMBL/GenBank/DDBJ whole genome shotgun (WGS) entry which is preliminary data.</text>
</comment>
<feature type="domain" description="Response regulatory" evidence="8">
    <location>
        <begin position="2"/>
        <end position="119"/>
    </location>
</feature>
<comment type="function">
    <text evidence="5">May play the central regulatory role in sporulation. It may be an element of the effector pathway responsible for the activation of sporulation genes in response to nutritional stress. Spo0A may act in concert with spo0H (a sigma factor) to control the expression of some genes that are critical to the sporulation process.</text>
</comment>
<dbReference type="Proteomes" id="UP000306509">
    <property type="component" value="Unassembled WGS sequence"/>
</dbReference>
<dbReference type="PANTHER" id="PTHR43280:SF34">
    <property type="entry name" value="ARAC-FAMILY TRANSCRIPTIONAL REGULATOR"/>
    <property type="match status" value="1"/>
</dbReference>
<evidence type="ECO:0000256" key="2">
    <source>
        <dbReference type="ARBA" id="ARBA00023015"/>
    </source>
</evidence>
<evidence type="ECO:0000259" key="7">
    <source>
        <dbReference type="PROSITE" id="PS01124"/>
    </source>
</evidence>
<dbReference type="InterPro" id="IPR018060">
    <property type="entry name" value="HTH_AraC"/>
</dbReference>
<keyword evidence="10" id="KW-1185">Reference proteome</keyword>
<organism evidence="9 10">
    <name type="scientific">Robinsoniella peoriensis</name>
    <dbReference type="NCBI Taxonomy" id="180332"/>
    <lineage>
        <taxon>Bacteria</taxon>
        <taxon>Bacillati</taxon>
        <taxon>Bacillota</taxon>
        <taxon>Clostridia</taxon>
        <taxon>Lachnospirales</taxon>
        <taxon>Lachnospiraceae</taxon>
        <taxon>Robinsoniella</taxon>
    </lineage>
</organism>
<dbReference type="SUPFAM" id="SSF46689">
    <property type="entry name" value="Homeodomain-like"/>
    <property type="match status" value="2"/>
</dbReference>
<evidence type="ECO:0000256" key="4">
    <source>
        <dbReference type="ARBA" id="ARBA00023163"/>
    </source>
</evidence>
<dbReference type="InterPro" id="IPR009057">
    <property type="entry name" value="Homeodomain-like_sf"/>
</dbReference>
<dbReference type="EMBL" id="QGQD01000017">
    <property type="protein sequence ID" value="TLD02374.1"/>
    <property type="molecule type" value="Genomic_DNA"/>
</dbReference>
<keyword evidence="3" id="KW-0238">DNA-binding</keyword>
<dbReference type="RefSeq" id="WP_044296429.1">
    <property type="nucleotide sequence ID" value="NZ_JTGN01000009.1"/>
</dbReference>
<dbReference type="PRINTS" id="PR00032">
    <property type="entry name" value="HTHARAC"/>
</dbReference>
<dbReference type="GO" id="GO:0000160">
    <property type="term" value="P:phosphorelay signal transduction system"/>
    <property type="evidence" value="ECO:0007669"/>
    <property type="project" value="InterPro"/>
</dbReference>
<evidence type="ECO:0000256" key="6">
    <source>
        <dbReference type="PROSITE-ProRule" id="PRU00169"/>
    </source>
</evidence>
<proteinExistence type="predicted"/>
<gene>
    <name evidence="9" type="ORF">DSM106044_00756</name>
</gene>
<dbReference type="Pfam" id="PF12833">
    <property type="entry name" value="HTH_18"/>
    <property type="match status" value="1"/>
</dbReference>
<sequence length="529" mass="62300">MNILIVDDENYVIDSIKKNICWDRFPVTNIYTANSMQQAQTIVEMIPIRIIISDIIMPQGTGLDFVNWVREQAYPIQVIFLTSYAEFEFVKKAIALESVDYLLKPIDFIKLSDVLVKAVEKCEMQQKFKEYRTGCEKWDRNKRLVHENFLKDVMENKYTVFDLPVFEHLDYTMEDIFIPLYLHIYDSGRTSENWDESILEFIIRNVLGELVNEMDLEVETVYPEQRYRYAAILKKRGNGGKKREISDRLPAVMEMFLSWAKGKLKKNIWFGAGNQASFKELSDSFTGLKKMREENLAVWNCVMCVENYERKEIVYQNPHLQMWKTLLEEYKTEDLISSMYAYLEQMERDVMITLESLKKFRMDVVQLIYSYLAAQEVTAHLLFGAKESEQAYLMAVDGIWGAKEFVSHYVAKAVNHIGFIQESTSVVDELRRYIDMHYQEDIRRSDLADLVYLNTDYISRIFKKETGLSISNYLIQKRVEVAKRLLTQSKLPINTVSIHVGYSNFSYFTKMFRENTGCSPLEYRRNYSE</sequence>
<evidence type="ECO:0000256" key="3">
    <source>
        <dbReference type="ARBA" id="ARBA00023125"/>
    </source>
</evidence>
<dbReference type="InterPro" id="IPR011006">
    <property type="entry name" value="CheY-like_superfamily"/>
</dbReference>
<dbReference type="PROSITE" id="PS00041">
    <property type="entry name" value="HTH_ARAC_FAMILY_1"/>
    <property type="match status" value="1"/>
</dbReference>
<dbReference type="SUPFAM" id="SSF52172">
    <property type="entry name" value="CheY-like"/>
    <property type="match status" value="1"/>
</dbReference>
<dbReference type="STRING" id="180332.GCA_000797495_00225"/>
<protein>
    <recommendedName>
        <fullName evidence="1">Stage 0 sporulation protein A homolog</fullName>
    </recommendedName>
</protein>
<dbReference type="InterPro" id="IPR020449">
    <property type="entry name" value="Tscrpt_reg_AraC-type_HTH"/>
</dbReference>
<dbReference type="SMART" id="SM00342">
    <property type="entry name" value="HTH_ARAC"/>
    <property type="match status" value="1"/>
</dbReference>
<evidence type="ECO:0000313" key="9">
    <source>
        <dbReference type="EMBL" id="TLD02374.1"/>
    </source>
</evidence>
<dbReference type="PROSITE" id="PS50110">
    <property type="entry name" value="RESPONSE_REGULATORY"/>
    <property type="match status" value="1"/>
</dbReference>
<evidence type="ECO:0000259" key="8">
    <source>
        <dbReference type="PROSITE" id="PS50110"/>
    </source>
</evidence>
<feature type="modified residue" description="4-aspartylphosphate" evidence="6">
    <location>
        <position position="54"/>
    </location>
</feature>
<name>A0A4U8QCU5_9FIRM</name>